<comment type="caution">
    <text evidence="1">The sequence shown here is derived from an EMBL/GenBank/DDBJ whole genome shotgun (WGS) entry which is preliminary data.</text>
</comment>
<dbReference type="Proteomes" id="UP001551176">
    <property type="component" value="Unassembled WGS sequence"/>
</dbReference>
<accession>A0ABV3BJF6</accession>
<organism evidence="1 2">
    <name type="scientific">Streptomyces atriruber</name>
    <dbReference type="NCBI Taxonomy" id="545121"/>
    <lineage>
        <taxon>Bacteria</taxon>
        <taxon>Bacillati</taxon>
        <taxon>Actinomycetota</taxon>
        <taxon>Actinomycetes</taxon>
        <taxon>Kitasatosporales</taxon>
        <taxon>Streptomycetaceae</taxon>
        <taxon>Streptomyces</taxon>
    </lineage>
</organism>
<name>A0ABV3BJF6_9ACTN</name>
<dbReference type="EMBL" id="JBEYXV010000004">
    <property type="protein sequence ID" value="MEU6821138.1"/>
    <property type="molecule type" value="Genomic_DNA"/>
</dbReference>
<proteinExistence type="predicted"/>
<dbReference type="RefSeq" id="WP_359347143.1">
    <property type="nucleotide sequence ID" value="NZ_JBEYXV010000004.1"/>
</dbReference>
<gene>
    <name evidence="1" type="ORF">ABZ921_10950</name>
</gene>
<keyword evidence="2" id="KW-1185">Reference proteome</keyword>
<evidence type="ECO:0000313" key="1">
    <source>
        <dbReference type="EMBL" id="MEU6821138.1"/>
    </source>
</evidence>
<protein>
    <submittedName>
        <fullName evidence="1">Uncharacterized protein</fullName>
    </submittedName>
</protein>
<sequence>MVTRSGTWPRAQQTLDTAVNALVHRCMKDKGFTYPAKRATLPTSLDDTAAVVDLPGRRKHGYAIATTPRQSGPPPAPYYTDLSPDRKRDFDLAFSGPADSGDDVSTGTGTVRVQRQGCDAEARRDLTGDVTVWARMYYTPEALNGRLDAQVPKAREYAAAMSAWRACMLERGYAYRTPEKARDSLTRRFLENKHRKGESKEEFRKREKRVAVADGECAIEADVPGAAVRVRQALIATLPMKDRAALAELASYQSEAVKRAEATLGR</sequence>
<reference evidence="1 2" key="1">
    <citation type="submission" date="2024-06" db="EMBL/GenBank/DDBJ databases">
        <title>The Natural Products Discovery Center: Release of the First 8490 Sequenced Strains for Exploring Actinobacteria Biosynthetic Diversity.</title>
        <authorList>
            <person name="Kalkreuter E."/>
            <person name="Kautsar S.A."/>
            <person name="Yang D."/>
            <person name="Bader C.D."/>
            <person name="Teijaro C.N."/>
            <person name="Fluegel L."/>
            <person name="Davis C.M."/>
            <person name="Simpson J.R."/>
            <person name="Lauterbach L."/>
            <person name="Steele A.D."/>
            <person name="Gui C."/>
            <person name="Meng S."/>
            <person name="Li G."/>
            <person name="Viehrig K."/>
            <person name="Ye F."/>
            <person name="Su P."/>
            <person name="Kiefer A.F."/>
            <person name="Nichols A."/>
            <person name="Cepeda A.J."/>
            <person name="Yan W."/>
            <person name="Fan B."/>
            <person name="Jiang Y."/>
            <person name="Adhikari A."/>
            <person name="Zheng C.-J."/>
            <person name="Schuster L."/>
            <person name="Cowan T.M."/>
            <person name="Smanski M.J."/>
            <person name="Chevrette M.G."/>
            <person name="De Carvalho L.P.S."/>
            <person name="Shen B."/>
        </authorList>
    </citation>
    <scope>NUCLEOTIDE SEQUENCE [LARGE SCALE GENOMIC DNA]</scope>
    <source>
        <strain evidence="1 2">NPDC046838</strain>
    </source>
</reference>
<evidence type="ECO:0000313" key="2">
    <source>
        <dbReference type="Proteomes" id="UP001551176"/>
    </source>
</evidence>